<dbReference type="InterPro" id="IPR029060">
    <property type="entry name" value="PIN-like_dom_sf"/>
</dbReference>
<gene>
    <name evidence="2" type="ORF">V5E97_04265</name>
</gene>
<dbReference type="EMBL" id="CP155447">
    <property type="protein sequence ID" value="XBH05241.1"/>
    <property type="molecule type" value="Genomic_DNA"/>
</dbReference>
<sequence>MRLLLDTHALLWFYLGDDRLSGPAQAAIVDPDNIKLISPASDQEIAIKLSLVKYALNVPYDEFIREAVYDNGFEILPIEPRHTSALVGLPRHHNDPFDRLLIVQAVIESISIVSVDAIFAAHTVSRVW</sequence>
<dbReference type="SUPFAM" id="SSF88723">
    <property type="entry name" value="PIN domain-like"/>
    <property type="match status" value="1"/>
</dbReference>
<feature type="domain" description="PIN" evidence="1">
    <location>
        <begin position="4"/>
        <end position="121"/>
    </location>
</feature>
<accession>A0AAU7CJ27</accession>
<evidence type="ECO:0000259" key="1">
    <source>
        <dbReference type="Pfam" id="PF01850"/>
    </source>
</evidence>
<reference evidence="2" key="1">
    <citation type="submission" date="2024-05" db="EMBL/GenBank/DDBJ databases">
        <title>Planctomycetes of the genus Singulisphaera possess chitinolytic capabilities.</title>
        <authorList>
            <person name="Ivanova A."/>
        </authorList>
    </citation>
    <scope>NUCLEOTIDE SEQUENCE</scope>
    <source>
        <strain evidence="2">Ch08T</strain>
    </source>
</reference>
<dbReference type="InterPro" id="IPR052919">
    <property type="entry name" value="TA_system_RNase"/>
</dbReference>
<dbReference type="RefSeq" id="WP_406698049.1">
    <property type="nucleotide sequence ID" value="NZ_CP155447.1"/>
</dbReference>
<proteinExistence type="predicted"/>
<dbReference type="Pfam" id="PF01850">
    <property type="entry name" value="PIN"/>
    <property type="match status" value="1"/>
</dbReference>
<dbReference type="CDD" id="cd09872">
    <property type="entry name" value="PIN_Sll0205-like"/>
    <property type="match status" value="1"/>
</dbReference>
<dbReference type="PANTHER" id="PTHR36173">
    <property type="entry name" value="RIBONUCLEASE VAPC16-RELATED"/>
    <property type="match status" value="1"/>
</dbReference>
<dbReference type="PANTHER" id="PTHR36173:SF2">
    <property type="entry name" value="RIBONUCLEASE VAPC16"/>
    <property type="match status" value="1"/>
</dbReference>
<organism evidence="2">
    <name type="scientific">Singulisphaera sp. Ch08</name>
    <dbReference type="NCBI Taxonomy" id="3120278"/>
    <lineage>
        <taxon>Bacteria</taxon>
        <taxon>Pseudomonadati</taxon>
        <taxon>Planctomycetota</taxon>
        <taxon>Planctomycetia</taxon>
        <taxon>Isosphaerales</taxon>
        <taxon>Isosphaeraceae</taxon>
        <taxon>Singulisphaera</taxon>
    </lineage>
</organism>
<evidence type="ECO:0000313" key="2">
    <source>
        <dbReference type="EMBL" id="XBH05241.1"/>
    </source>
</evidence>
<protein>
    <submittedName>
        <fullName evidence="2">Type II toxin-antitoxin system VapC family toxin</fullName>
    </submittedName>
</protein>
<dbReference type="InterPro" id="IPR002716">
    <property type="entry name" value="PIN_dom"/>
</dbReference>
<dbReference type="AlphaFoldDB" id="A0AAU7CJ27"/>
<dbReference type="InterPro" id="IPR041705">
    <property type="entry name" value="PIN_Sll0205"/>
</dbReference>
<name>A0AAU7CJ27_9BACT</name>